<evidence type="ECO:0000313" key="5">
    <source>
        <dbReference type="Proteomes" id="UP000680365"/>
    </source>
</evidence>
<accession>A0ABS5QK44</accession>
<dbReference type="Proteomes" id="UP000680365">
    <property type="component" value="Unassembled WGS sequence"/>
</dbReference>
<keyword evidence="5" id="KW-1185">Reference proteome</keyword>
<feature type="transmembrane region" description="Helical" evidence="3">
    <location>
        <begin position="6"/>
        <end position="23"/>
    </location>
</feature>
<feature type="compositionally biased region" description="Basic and acidic residues" evidence="2">
    <location>
        <begin position="136"/>
        <end position="145"/>
    </location>
</feature>
<feature type="region of interest" description="Disordered" evidence="2">
    <location>
        <begin position="126"/>
        <end position="151"/>
    </location>
</feature>
<reference evidence="4 5" key="1">
    <citation type="journal article" date="2021" name="Nat. Commun.">
        <title>Reductive evolution and unique predatory mode in the CPR bacterium Vampirococcus lugosii.</title>
        <authorList>
            <person name="Moreira D."/>
            <person name="Zivanovic Y."/>
            <person name="Lopez-Archilla A.I."/>
            <person name="Iniesto M."/>
            <person name="Lopez-Garcia P."/>
        </authorList>
    </citation>
    <scope>NUCLEOTIDE SEQUENCE [LARGE SCALE GENOMIC DNA]</scope>
    <source>
        <strain evidence="4">Chiprana</strain>
    </source>
</reference>
<comment type="caution">
    <text evidence="4">The sequence shown here is derived from an EMBL/GenBank/DDBJ whole genome shotgun (WGS) entry which is preliminary data.</text>
</comment>
<keyword evidence="3" id="KW-1133">Transmembrane helix</keyword>
<proteinExistence type="predicted"/>
<keyword evidence="3" id="KW-0472">Membrane</keyword>
<evidence type="ECO:0000256" key="3">
    <source>
        <dbReference type="SAM" id="Phobius"/>
    </source>
</evidence>
<evidence type="ECO:0000313" key="4">
    <source>
        <dbReference type="EMBL" id="MBS8121620.1"/>
    </source>
</evidence>
<dbReference type="RefSeq" id="WP_213348338.1">
    <property type="nucleotide sequence ID" value="NZ_JAEDAM010000007.1"/>
</dbReference>
<keyword evidence="1" id="KW-0175">Coiled coil</keyword>
<feature type="coiled-coil region" evidence="1">
    <location>
        <begin position="31"/>
        <end position="72"/>
    </location>
</feature>
<evidence type="ECO:0008006" key="6">
    <source>
        <dbReference type="Google" id="ProtNLM"/>
    </source>
</evidence>
<sequence length="151" mass="17754">MIIVYLILSFSFGLIIGYLYFYYQFGQRDIVNNLSSSNNKLKEEMEKIEHEKKEYEAQNEVLLDSIKKARQDNYDLKNVVGELSKYQYAVRVGGELAAELLEKIAHYDPNIIDLIQDLQNRNFEYDDGTNIESSNNEEKTDENKKTNKKFF</sequence>
<gene>
    <name evidence="4" type="ORF">VAMP_11n250</name>
</gene>
<evidence type="ECO:0000256" key="2">
    <source>
        <dbReference type="SAM" id="MobiDB-lite"/>
    </source>
</evidence>
<evidence type="ECO:0000256" key="1">
    <source>
        <dbReference type="SAM" id="Coils"/>
    </source>
</evidence>
<name>A0ABS5QK44_9BACT</name>
<keyword evidence="3" id="KW-0812">Transmembrane</keyword>
<protein>
    <recommendedName>
        <fullName evidence="6">DUF1043 family protein</fullName>
    </recommendedName>
</protein>
<organism evidence="4 5">
    <name type="scientific">Candidatus Vampirococcus lugosii</name>
    <dbReference type="NCBI Taxonomy" id="2789015"/>
    <lineage>
        <taxon>Bacteria</taxon>
        <taxon>Candidatus Absconditibacteriota</taxon>
        <taxon>Vampirococcus</taxon>
    </lineage>
</organism>
<dbReference type="EMBL" id="JAEDAM010000007">
    <property type="protein sequence ID" value="MBS8121620.1"/>
    <property type="molecule type" value="Genomic_DNA"/>
</dbReference>